<keyword evidence="2" id="KW-1185">Reference proteome</keyword>
<evidence type="ECO:0000313" key="2">
    <source>
        <dbReference type="Proteomes" id="UP000005239"/>
    </source>
</evidence>
<dbReference type="PANTHER" id="PTHR46011:SF6">
    <property type="entry name" value="HIGH ZINC ACTIVATED NUCLEAR RECEPTOR PROTEIN"/>
    <property type="match status" value="1"/>
</dbReference>
<accession>A0A2A6CPU3</accession>
<dbReference type="SMART" id="SM00430">
    <property type="entry name" value="HOLI"/>
    <property type="match status" value="1"/>
</dbReference>
<dbReference type="InterPro" id="IPR013088">
    <property type="entry name" value="Znf_NHR/GATA"/>
</dbReference>
<dbReference type="PROSITE" id="PS51843">
    <property type="entry name" value="NR_LBD"/>
    <property type="match status" value="1"/>
</dbReference>
<dbReference type="OrthoDB" id="5789759at2759"/>
<dbReference type="Pfam" id="PF00105">
    <property type="entry name" value="zf-C4"/>
    <property type="match status" value="1"/>
</dbReference>
<dbReference type="Proteomes" id="UP000005239">
    <property type="component" value="Unassembled WGS sequence"/>
</dbReference>
<dbReference type="EnsemblMetazoa" id="PPA05563.1">
    <property type="protein sequence ID" value="PPA05563.1"/>
    <property type="gene ID" value="WBGene00095117"/>
</dbReference>
<name>A0A2A6CPU3_PRIPA</name>
<reference evidence="2" key="1">
    <citation type="journal article" date="2008" name="Nat. Genet.">
        <title>The Pristionchus pacificus genome provides a unique perspective on nematode lifestyle and parasitism.</title>
        <authorList>
            <person name="Dieterich C."/>
            <person name="Clifton S.W."/>
            <person name="Schuster L.N."/>
            <person name="Chinwalla A."/>
            <person name="Delehaunty K."/>
            <person name="Dinkelacker I."/>
            <person name="Fulton L."/>
            <person name="Fulton R."/>
            <person name="Godfrey J."/>
            <person name="Minx P."/>
            <person name="Mitreva M."/>
            <person name="Roeseler W."/>
            <person name="Tian H."/>
            <person name="Witte H."/>
            <person name="Yang S.P."/>
            <person name="Wilson R.K."/>
            <person name="Sommer R.J."/>
        </authorList>
    </citation>
    <scope>NUCLEOTIDE SEQUENCE [LARGE SCALE GENOMIC DNA]</scope>
    <source>
        <strain evidence="2">PS312</strain>
    </source>
</reference>
<dbReference type="GO" id="GO:0003700">
    <property type="term" value="F:DNA-binding transcription factor activity"/>
    <property type="evidence" value="ECO:0000318"/>
    <property type="project" value="GO_Central"/>
</dbReference>
<evidence type="ECO:0000313" key="1">
    <source>
        <dbReference type="EnsemblMetazoa" id="PPA05563.1"/>
    </source>
</evidence>
<reference evidence="1" key="2">
    <citation type="submission" date="2022-06" db="UniProtKB">
        <authorList>
            <consortium name="EnsemblMetazoa"/>
        </authorList>
    </citation>
    <scope>IDENTIFICATION</scope>
    <source>
        <strain evidence="1">PS312</strain>
    </source>
</reference>
<dbReference type="Gene3D" id="1.10.565.10">
    <property type="entry name" value="Retinoid X Receptor"/>
    <property type="match status" value="1"/>
</dbReference>
<accession>A0A8R1U7Z5</accession>
<dbReference type="Pfam" id="PF00104">
    <property type="entry name" value="Hormone_recep"/>
    <property type="match status" value="1"/>
</dbReference>
<dbReference type="GO" id="GO:0008270">
    <property type="term" value="F:zinc ion binding"/>
    <property type="evidence" value="ECO:0007669"/>
    <property type="project" value="InterPro"/>
</dbReference>
<dbReference type="AlphaFoldDB" id="A0A2A6CPU3"/>
<protein>
    <submittedName>
        <fullName evidence="1">Nuclear receptor</fullName>
    </submittedName>
</protein>
<dbReference type="InterPro" id="IPR001628">
    <property type="entry name" value="Znf_hrmn_rcpt"/>
</dbReference>
<dbReference type="InterPro" id="IPR000536">
    <property type="entry name" value="Nucl_hrmn_rcpt_lig-bd"/>
</dbReference>
<organism evidence="1 2">
    <name type="scientific">Pristionchus pacificus</name>
    <name type="common">Parasitic nematode worm</name>
    <dbReference type="NCBI Taxonomy" id="54126"/>
    <lineage>
        <taxon>Eukaryota</taxon>
        <taxon>Metazoa</taxon>
        <taxon>Ecdysozoa</taxon>
        <taxon>Nematoda</taxon>
        <taxon>Chromadorea</taxon>
        <taxon>Rhabditida</taxon>
        <taxon>Rhabditina</taxon>
        <taxon>Diplogasteromorpha</taxon>
        <taxon>Diplogasteroidea</taxon>
        <taxon>Neodiplogasteridae</taxon>
        <taxon>Pristionchus</taxon>
    </lineage>
</organism>
<dbReference type="GO" id="GO:0043565">
    <property type="term" value="F:sequence-specific DNA binding"/>
    <property type="evidence" value="ECO:0007669"/>
    <property type="project" value="InterPro"/>
</dbReference>
<dbReference type="SUPFAM" id="SSF57716">
    <property type="entry name" value="Glucocorticoid receptor-like (DNA-binding domain)"/>
    <property type="match status" value="1"/>
</dbReference>
<sequence>MEKKTCLVCSAPIPDASSRLGIEACRRSIVAGKTFTCRQGDKNCPIVNGDKFTCRSCRFSKCLEYGMELQPRNRKPKAVVDPMRSSAVPTIDDDVIEYIETSSKNAPEIRLPFERECVIRPNVQLFNQPKKEEFNIWSPLPVPDALLNVETQRMDSGVPSTSNPKSKPNLERSRSAYRFMCEIRRISELLARPHPPHPMFMNEQDCPFAQATLDSLITANRILLTSIVSFGHAAFPEFSGLTKDQQWPLAVNFHYRFRMFESAYRADRHFPEDPERLFGGYTTWFTHNYDERFFKDCQNTINVEQVKTSMHAFCKGRHQRMRALMRRLRLEETEFLYAISLMFWTTDCSDLPESVTLIAEKKRTAIMQEIHVYYTEERRLDNYAVRLGEVLTAVQMFDNKDLIRENYEFLRLMNVFSDDSFLSRLSREDDVKYRDDKRSGKRGEFEQVREKIISKLQYPWNYLHSSWERVAQSTSFSRLLISSFRRNITSLKLNLERRLS</sequence>
<proteinExistence type="predicted"/>
<dbReference type="SMART" id="SM00399">
    <property type="entry name" value="ZnF_C4"/>
    <property type="match status" value="1"/>
</dbReference>
<dbReference type="PROSITE" id="PS51030">
    <property type="entry name" value="NUCLEAR_REC_DBD_2"/>
    <property type="match status" value="1"/>
</dbReference>
<dbReference type="PANTHER" id="PTHR46011">
    <property type="entry name" value="NUCLEAR HORMONE RECEPTOR FAMILY MEMBER NHR-86-RELATED"/>
    <property type="match status" value="1"/>
</dbReference>
<dbReference type="SUPFAM" id="SSF48508">
    <property type="entry name" value="Nuclear receptor ligand-binding domain"/>
    <property type="match status" value="1"/>
</dbReference>
<gene>
    <name evidence="1" type="primary">WBGene00095117</name>
</gene>
<dbReference type="GO" id="GO:0005634">
    <property type="term" value="C:nucleus"/>
    <property type="evidence" value="ECO:0000318"/>
    <property type="project" value="GO_Central"/>
</dbReference>
<dbReference type="Gene3D" id="3.30.50.10">
    <property type="entry name" value="Erythroid Transcription Factor GATA-1, subunit A"/>
    <property type="match status" value="1"/>
</dbReference>
<dbReference type="InterPro" id="IPR035500">
    <property type="entry name" value="NHR-like_dom_sf"/>
</dbReference>